<evidence type="ECO:0000313" key="2">
    <source>
        <dbReference type="EMBL" id="GBN81468.1"/>
    </source>
</evidence>
<reference evidence="2 3" key="1">
    <citation type="journal article" date="2019" name="Sci. Rep.">
        <title>Orb-weaving spider Araneus ventricosus genome elucidates the spidroin gene catalogue.</title>
        <authorList>
            <person name="Kono N."/>
            <person name="Nakamura H."/>
            <person name="Ohtoshi R."/>
            <person name="Moran D.A.P."/>
            <person name="Shinohara A."/>
            <person name="Yoshida Y."/>
            <person name="Fujiwara M."/>
            <person name="Mori M."/>
            <person name="Tomita M."/>
            <person name="Arakawa K."/>
        </authorList>
    </citation>
    <scope>NUCLEOTIDE SEQUENCE [LARGE SCALE GENOMIC DNA]</scope>
</reference>
<dbReference type="EMBL" id="BGPR01019274">
    <property type="protein sequence ID" value="GBN81468.1"/>
    <property type="molecule type" value="Genomic_DNA"/>
</dbReference>
<keyword evidence="3" id="KW-1185">Reference proteome</keyword>
<gene>
    <name evidence="2" type="ORF">AVEN_226728_1</name>
</gene>
<comment type="caution">
    <text evidence="2">The sequence shown here is derived from an EMBL/GenBank/DDBJ whole genome shotgun (WGS) entry which is preliminary data.</text>
</comment>
<feature type="region of interest" description="Disordered" evidence="1">
    <location>
        <begin position="80"/>
        <end position="105"/>
    </location>
</feature>
<protein>
    <submittedName>
        <fullName evidence="2">Uncharacterized protein</fullName>
    </submittedName>
</protein>
<evidence type="ECO:0000313" key="3">
    <source>
        <dbReference type="Proteomes" id="UP000499080"/>
    </source>
</evidence>
<organism evidence="2 3">
    <name type="scientific">Araneus ventricosus</name>
    <name type="common">Orbweaver spider</name>
    <name type="synonym">Epeira ventricosa</name>
    <dbReference type="NCBI Taxonomy" id="182803"/>
    <lineage>
        <taxon>Eukaryota</taxon>
        <taxon>Metazoa</taxon>
        <taxon>Ecdysozoa</taxon>
        <taxon>Arthropoda</taxon>
        <taxon>Chelicerata</taxon>
        <taxon>Arachnida</taxon>
        <taxon>Araneae</taxon>
        <taxon>Araneomorphae</taxon>
        <taxon>Entelegynae</taxon>
        <taxon>Araneoidea</taxon>
        <taxon>Araneidae</taxon>
        <taxon>Araneus</taxon>
    </lineage>
</organism>
<name>A0A4Y2S027_ARAVE</name>
<proteinExistence type="predicted"/>
<dbReference type="AlphaFoldDB" id="A0A4Y2S027"/>
<evidence type="ECO:0000256" key="1">
    <source>
        <dbReference type="SAM" id="MobiDB-lite"/>
    </source>
</evidence>
<accession>A0A4Y2S027</accession>
<sequence length="168" mass="19024">MENKNKCSSVTGPDLRQFSGTCLRYLLNNSRELLTLHSAGKFSTVSEVQVSFSKIRPEVRGQSANKSNTAIRWKVQYVSRSSSELPQDQARGPGLSKNTNSRSRLREMQIGIPKESSRDHSDFFPHRSQKSISLSEPQPTFFTLLSSPHQQVIFHFTKLQKVAHHHSS</sequence>
<dbReference type="Proteomes" id="UP000499080">
    <property type="component" value="Unassembled WGS sequence"/>
</dbReference>